<sequence length="236" mass="26814">MNNQPVNGAAGTLRLLPSATSRATWPTVFPEGAIRRKGLGAERHGSYFRRSLLLTSLSTASWKCPLILSNYPPLAERYWMQRQAEGFSPAIFMLASIEGFRSLNKREGNVAGVACTGFWPQSSGQTTMALCGLHEGCLCDAEMWVCREFDGGVAFYGRPARGCELYIWRAWWFRSANARWWSLEIDESNWIVWPDDPQSLSRSAERAERRQWFDVRKACRKKIMNGKGRTVLQHLS</sequence>
<gene>
    <name evidence="1" type="ORF">CC80DRAFT_69795</name>
</gene>
<dbReference type="AlphaFoldDB" id="A0A6A5TT62"/>
<organism evidence="1 2">
    <name type="scientific">Byssothecium circinans</name>
    <dbReference type="NCBI Taxonomy" id="147558"/>
    <lineage>
        <taxon>Eukaryota</taxon>
        <taxon>Fungi</taxon>
        <taxon>Dikarya</taxon>
        <taxon>Ascomycota</taxon>
        <taxon>Pezizomycotina</taxon>
        <taxon>Dothideomycetes</taxon>
        <taxon>Pleosporomycetidae</taxon>
        <taxon>Pleosporales</taxon>
        <taxon>Massarineae</taxon>
        <taxon>Massarinaceae</taxon>
        <taxon>Byssothecium</taxon>
    </lineage>
</organism>
<evidence type="ECO:0000313" key="1">
    <source>
        <dbReference type="EMBL" id="KAF1956133.1"/>
    </source>
</evidence>
<accession>A0A6A5TT62</accession>
<dbReference type="Proteomes" id="UP000800035">
    <property type="component" value="Unassembled WGS sequence"/>
</dbReference>
<protein>
    <submittedName>
        <fullName evidence="1">Uncharacterized protein</fullName>
    </submittedName>
</protein>
<dbReference type="EMBL" id="ML976992">
    <property type="protein sequence ID" value="KAF1956133.1"/>
    <property type="molecule type" value="Genomic_DNA"/>
</dbReference>
<evidence type="ECO:0000313" key="2">
    <source>
        <dbReference type="Proteomes" id="UP000800035"/>
    </source>
</evidence>
<keyword evidence="2" id="KW-1185">Reference proteome</keyword>
<reference evidence="1" key="1">
    <citation type="journal article" date="2020" name="Stud. Mycol.">
        <title>101 Dothideomycetes genomes: a test case for predicting lifestyles and emergence of pathogens.</title>
        <authorList>
            <person name="Haridas S."/>
            <person name="Albert R."/>
            <person name="Binder M."/>
            <person name="Bloem J."/>
            <person name="Labutti K."/>
            <person name="Salamov A."/>
            <person name="Andreopoulos B."/>
            <person name="Baker S."/>
            <person name="Barry K."/>
            <person name="Bills G."/>
            <person name="Bluhm B."/>
            <person name="Cannon C."/>
            <person name="Castanera R."/>
            <person name="Culley D."/>
            <person name="Daum C."/>
            <person name="Ezra D."/>
            <person name="Gonzalez J."/>
            <person name="Henrissat B."/>
            <person name="Kuo A."/>
            <person name="Liang C."/>
            <person name="Lipzen A."/>
            <person name="Lutzoni F."/>
            <person name="Magnuson J."/>
            <person name="Mondo S."/>
            <person name="Nolan M."/>
            <person name="Ohm R."/>
            <person name="Pangilinan J."/>
            <person name="Park H.-J."/>
            <person name="Ramirez L."/>
            <person name="Alfaro M."/>
            <person name="Sun H."/>
            <person name="Tritt A."/>
            <person name="Yoshinaga Y."/>
            <person name="Zwiers L.-H."/>
            <person name="Turgeon B."/>
            <person name="Goodwin S."/>
            <person name="Spatafora J."/>
            <person name="Crous P."/>
            <person name="Grigoriev I."/>
        </authorList>
    </citation>
    <scope>NUCLEOTIDE SEQUENCE</scope>
    <source>
        <strain evidence="1">CBS 675.92</strain>
    </source>
</reference>
<proteinExistence type="predicted"/>
<name>A0A6A5TT62_9PLEO</name>